<dbReference type="InterPro" id="IPR005184">
    <property type="entry name" value="DUF306_Meta_HslJ"/>
</dbReference>
<dbReference type="PANTHER" id="PTHR35535:SF1">
    <property type="entry name" value="HEAT SHOCK PROTEIN HSLJ"/>
    <property type="match status" value="1"/>
</dbReference>
<proteinExistence type="predicted"/>
<evidence type="ECO:0000259" key="1">
    <source>
        <dbReference type="Pfam" id="PF03724"/>
    </source>
</evidence>
<reference evidence="2 3" key="1">
    <citation type="submission" date="2013-07" db="EMBL/GenBank/DDBJ databases">
        <title>Thioclava pacifica DSM 10166 Genome Sequencing.</title>
        <authorList>
            <person name="Lai Q."/>
            <person name="Shao Z."/>
        </authorList>
    </citation>
    <scope>NUCLEOTIDE SEQUENCE [LARGE SCALE GENOMIC DNA]</scope>
    <source>
        <strain evidence="2 3">DSM 10166</strain>
    </source>
</reference>
<sequence>MRAILIGAVLGAGLLAGCKEEPRDPLEAVAPNVIWEVVEIGGKPVPDGVEVTLTHPEKGLIAGASGCNRYNGRISEHDGRVRIGELAGTRMMCPDAMMQVEEDFRSNIARVDAVKIADDRLELLSGGESVIVATQ</sequence>
<dbReference type="STRING" id="1353537.TP2_08940"/>
<evidence type="ECO:0000313" key="2">
    <source>
        <dbReference type="EMBL" id="KEO53057.1"/>
    </source>
</evidence>
<dbReference type="OrthoDB" id="9809132at2"/>
<feature type="domain" description="DUF306" evidence="1">
    <location>
        <begin position="33"/>
        <end position="128"/>
    </location>
</feature>
<name>A0A074JUN1_9RHOB</name>
<dbReference type="PANTHER" id="PTHR35535">
    <property type="entry name" value="HEAT SHOCK PROTEIN HSLJ"/>
    <property type="match status" value="1"/>
</dbReference>
<dbReference type="Pfam" id="PF03724">
    <property type="entry name" value="META"/>
    <property type="match status" value="1"/>
</dbReference>
<dbReference type="Proteomes" id="UP000027432">
    <property type="component" value="Unassembled WGS sequence"/>
</dbReference>
<accession>A0A074JUN1</accession>
<dbReference type="PROSITE" id="PS51257">
    <property type="entry name" value="PROKAR_LIPOPROTEIN"/>
    <property type="match status" value="1"/>
</dbReference>
<protein>
    <recommendedName>
        <fullName evidence="1">DUF306 domain-containing protein</fullName>
    </recommendedName>
</protein>
<organism evidence="2 3">
    <name type="scientific">Thioclava pacifica DSM 10166</name>
    <dbReference type="NCBI Taxonomy" id="1353537"/>
    <lineage>
        <taxon>Bacteria</taxon>
        <taxon>Pseudomonadati</taxon>
        <taxon>Pseudomonadota</taxon>
        <taxon>Alphaproteobacteria</taxon>
        <taxon>Rhodobacterales</taxon>
        <taxon>Paracoccaceae</taxon>
        <taxon>Thioclava</taxon>
    </lineage>
</organism>
<keyword evidence="3" id="KW-1185">Reference proteome</keyword>
<evidence type="ECO:0000313" key="3">
    <source>
        <dbReference type="Proteomes" id="UP000027432"/>
    </source>
</evidence>
<dbReference type="Gene3D" id="2.40.128.270">
    <property type="match status" value="1"/>
</dbReference>
<dbReference type="EMBL" id="AUND01000023">
    <property type="protein sequence ID" value="KEO53057.1"/>
    <property type="molecule type" value="Genomic_DNA"/>
</dbReference>
<gene>
    <name evidence="2" type="ORF">TP2_08940</name>
</gene>
<dbReference type="InterPro" id="IPR053147">
    <property type="entry name" value="Hsp_HslJ-like"/>
</dbReference>
<comment type="caution">
    <text evidence="2">The sequence shown here is derived from an EMBL/GenBank/DDBJ whole genome shotgun (WGS) entry which is preliminary data.</text>
</comment>
<dbReference type="eggNOG" id="COG3187">
    <property type="taxonomic scope" value="Bacteria"/>
</dbReference>
<dbReference type="InterPro" id="IPR038670">
    <property type="entry name" value="HslJ-like_sf"/>
</dbReference>
<dbReference type="RefSeq" id="WP_051692523.1">
    <property type="nucleotide sequence ID" value="NZ_AUND01000023.1"/>
</dbReference>
<dbReference type="AlphaFoldDB" id="A0A074JUN1"/>